<dbReference type="GO" id="GO:0030276">
    <property type="term" value="F:clathrin binding"/>
    <property type="evidence" value="ECO:0007669"/>
    <property type="project" value="TreeGrafter"/>
</dbReference>
<evidence type="ECO:0000313" key="2">
    <source>
        <dbReference type="EMBL" id="KAG8494595.1"/>
    </source>
</evidence>
<feature type="region of interest" description="Disordered" evidence="1">
    <location>
        <begin position="119"/>
        <end position="143"/>
    </location>
</feature>
<gene>
    <name evidence="2" type="ORF">CXB51_012018</name>
</gene>
<dbReference type="AlphaFoldDB" id="A0A8J5Z4Q7"/>
<dbReference type="SUPFAM" id="SSF46565">
    <property type="entry name" value="Chaperone J-domain"/>
    <property type="match status" value="1"/>
</dbReference>
<feature type="compositionally biased region" description="Acidic residues" evidence="1">
    <location>
        <begin position="285"/>
        <end position="296"/>
    </location>
</feature>
<evidence type="ECO:0000256" key="1">
    <source>
        <dbReference type="SAM" id="MobiDB-lite"/>
    </source>
</evidence>
<feature type="compositionally biased region" description="Low complexity" evidence="1">
    <location>
        <begin position="130"/>
        <end position="143"/>
    </location>
</feature>
<sequence length="565" mass="64267">MDESWRMCMGMSTTHHLPRRKSMENSIFSLNHVTMVVPDHNLDVDDFSDVFGGPPRSVLCRKLSGDFTRSASFYEEVFRPPEFISSRSMKDGRSLPAFKIPSREEGFYSDIFGPVDDHWRSRERSRSNSKAKSNSSSVLSSEELSPLRPVIGDDVGLSSIASKLRPINVPSRWNSTRTAANEEAAKQQQGMPAFPRSRTFCNENLYMENEYNNNVVDNLMRSSSYNYGFSRRATSPEIISLEPHSFRSVKISADDFEFNSPSSPASSLCHEPVSVPSDSMHQKEDDEDEDEGEEEVMSSYVIEINSDVRESNGEAVSIDEAIAWAKERYNSQSSEKTQSTETEARSNSHESFDLQMDGHGTMQSPMEDEEKKLKVKEEIDRTEEHIKMGILDDDIKLWSSGKENNIQLLLSTLHHILWPNSGWNMIPLTSLKESSQVKKAYQKARLCLHPDKLQQRGASLSQKYVAEKVFSILQVTQRGFRFEFYEEIEVTLCEIQSKFRMHGLLSSPKMSSSTSRRPQGISEPFQEACNKQTVLGLRGLRRCLHSTFLIHPGRPNNRKINQNAV</sequence>
<dbReference type="Gene3D" id="1.10.287.110">
    <property type="entry name" value="DnaJ domain"/>
    <property type="match status" value="1"/>
</dbReference>
<dbReference type="InterPro" id="IPR036869">
    <property type="entry name" value="J_dom_sf"/>
</dbReference>
<comment type="caution">
    <text evidence="2">The sequence shown here is derived from an EMBL/GenBank/DDBJ whole genome shotgun (WGS) entry which is preliminary data.</text>
</comment>
<dbReference type="GO" id="GO:0005737">
    <property type="term" value="C:cytoplasm"/>
    <property type="evidence" value="ECO:0007669"/>
    <property type="project" value="TreeGrafter"/>
</dbReference>
<dbReference type="GO" id="GO:0072318">
    <property type="term" value="P:clathrin coat disassembly"/>
    <property type="evidence" value="ECO:0007669"/>
    <property type="project" value="TreeGrafter"/>
</dbReference>
<keyword evidence="3" id="KW-1185">Reference proteome</keyword>
<evidence type="ECO:0000313" key="3">
    <source>
        <dbReference type="Proteomes" id="UP000701853"/>
    </source>
</evidence>
<reference evidence="2 3" key="1">
    <citation type="journal article" date="2021" name="bioRxiv">
        <title>The Gossypium anomalum genome as a resource for cotton improvement and evolutionary analysis of hybrid incompatibility.</title>
        <authorList>
            <person name="Grover C.E."/>
            <person name="Yuan D."/>
            <person name="Arick M.A."/>
            <person name="Miller E.R."/>
            <person name="Hu G."/>
            <person name="Peterson D.G."/>
            <person name="Wendel J.F."/>
            <person name="Udall J.A."/>
        </authorList>
    </citation>
    <scope>NUCLEOTIDE SEQUENCE [LARGE SCALE GENOMIC DNA]</scope>
    <source>
        <strain evidence="2">JFW-Udall</strain>
        <tissue evidence="2">Leaf</tissue>
    </source>
</reference>
<dbReference type="GO" id="GO:0031982">
    <property type="term" value="C:vesicle"/>
    <property type="evidence" value="ECO:0007669"/>
    <property type="project" value="TreeGrafter"/>
</dbReference>
<feature type="region of interest" description="Disordered" evidence="1">
    <location>
        <begin position="260"/>
        <end position="296"/>
    </location>
</feature>
<dbReference type="GO" id="GO:0072583">
    <property type="term" value="P:clathrin-dependent endocytosis"/>
    <property type="evidence" value="ECO:0007669"/>
    <property type="project" value="TreeGrafter"/>
</dbReference>
<dbReference type="PANTHER" id="PTHR23172:SF69">
    <property type="entry name" value="CHAPERONE DNAJ-DOMAIN SUPERFAMILY PROTEIN"/>
    <property type="match status" value="1"/>
</dbReference>
<name>A0A8J5Z4Q7_9ROSI</name>
<feature type="region of interest" description="Disordered" evidence="1">
    <location>
        <begin position="329"/>
        <end position="369"/>
    </location>
</feature>
<dbReference type="PANTHER" id="PTHR23172">
    <property type="entry name" value="AUXILIN/CYCLIN G-ASSOCIATED KINASE-RELATED"/>
    <property type="match status" value="1"/>
</dbReference>
<dbReference type="FunFam" id="1.10.287.110:FF:000043">
    <property type="entry name" value="J-domain protein required for chloroplast accumulation response 1"/>
    <property type="match status" value="1"/>
</dbReference>
<protein>
    <submittedName>
        <fullName evidence="2">Uncharacterized protein</fullName>
    </submittedName>
</protein>
<accession>A0A8J5Z4Q7</accession>
<dbReference type="Proteomes" id="UP000701853">
    <property type="component" value="Chromosome 5"/>
</dbReference>
<feature type="compositionally biased region" description="Basic and acidic residues" evidence="1">
    <location>
        <begin position="342"/>
        <end position="352"/>
    </location>
</feature>
<feature type="compositionally biased region" description="Low complexity" evidence="1">
    <location>
        <begin position="331"/>
        <end position="341"/>
    </location>
</feature>
<proteinExistence type="predicted"/>
<organism evidence="2 3">
    <name type="scientific">Gossypium anomalum</name>
    <dbReference type="NCBI Taxonomy" id="47600"/>
    <lineage>
        <taxon>Eukaryota</taxon>
        <taxon>Viridiplantae</taxon>
        <taxon>Streptophyta</taxon>
        <taxon>Embryophyta</taxon>
        <taxon>Tracheophyta</taxon>
        <taxon>Spermatophyta</taxon>
        <taxon>Magnoliopsida</taxon>
        <taxon>eudicotyledons</taxon>
        <taxon>Gunneridae</taxon>
        <taxon>Pentapetalae</taxon>
        <taxon>rosids</taxon>
        <taxon>malvids</taxon>
        <taxon>Malvales</taxon>
        <taxon>Malvaceae</taxon>
        <taxon>Malvoideae</taxon>
        <taxon>Gossypium</taxon>
    </lineage>
</organism>
<dbReference type="OrthoDB" id="1717591at2759"/>
<dbReference type="EMBL" id="JAHUZN010000005">
    <property type="protein sequence ID" value="KAG8494595.1"/>
    <property type="molecule type" value="Genomic_DNA"/>
</dbReference>